<evidence type="ECO:0000313" key="3">
    <source>
        <dbReference type="Proteomes" id="UP000748756"/>
    </source>
</evidence>
<protein>
    <submittedName>
        <fullName evidence="2">Uncharacterized protein</fullName>
    </submittedName>
</protein>
<feature type="region of interest" description="Disordered" evidence="1">
    <location>
        <begin position="1"/>
        <end position="76"/>
    </location>
</feature>
<gene>
    <name evidence="2" type="ORF">BG015_006949</name>
</gene>
<organism evidence="2 3">
    <name type="scientific">Linnemannia schmuckeri</name>
    <dbReference type="NCBI Taxonomy" id="64567"/>
    <lineage>
        <taxon>Eukaryota</taxon>
        <taxon>Fungi</taxon>
        <taxon>Fungi incertae sedis</taxon>
        <taxon>Mucoromycota</taxon>
        <taxon>Mortierellomycotina</taxon>
        <taxon>Mortierellomycetes</taxon>
        <taxon>Mortierellales</taxon>
        <taxon>Mortierellaceae</taxon>
        <taxon>Linnemannia</taxon>
    </lineage>
</organism>
<accession>A0A9P5VBN8</accession>
<feature type="compositionally biased region" description="Polar residues" evidence="1">
    <location>
        <begin position="65"/>
        <end position="76"/>
    </location>
</feature>
<keyword evidence="3" id="KW-1185">Reference proteome</keyword>
<sequence>MTNPTTHTTTTSTTTTTSKPTAMEKVKEKATQIADKLTGKQHDPNHSNVYHDSNQPGPGFHGNDNLPTNTGNTANAINPAVTYHAGQHPVDALNTTDRHHNQNNQTAMPPHTGAAVGNTAVPHGNTAGHQGLTGHSGPTVPPKDDHHHGIFSGLHHDKHDKRDTNALGGTQAADPNLIHPSVVPHQQTTAGLQNPGATNVAGPTGTSHVPTYTQNVPPTAAGTVPVVGQTAEQVHPSSGGGLMGNHHDRHNQAHIQNTMATTTAAGTQVPPMNTNNNTAPGGAVPQNVPAMGAPGTTTAAGTHMPGQYVS</sequence>
<reference evidence="2" key="1">
    <citation type="journal article" date="2020" name="Fungal Divers.">
        <title>Resolving the Mortierellaceae phylogeny through synthesis of multi-gene phylogenetics and phylogenomics.</title>
        <authorList>
            <person name="Vandepol N."/>
            <person name="Liber J."/>
            <person name="Desiro A."/>
            <person name="Na H."/>
            <person name="Kennedy M."/>
            <person name="Barry K."/>
            <person name="Grigoriev I.V."/>
            <person name="Miller A.N."/>
            <person name="O'Donnell K."/>
            <person name="Stajich J.E."/>
            <person name="Bonito G."/>
        </authorList>
    </citation>
    <scope>NUCLEOTIDE SEQUENCE</scope>
    <source>
        <strain evidence="2">NRRL 6426</strain>
    </source>
</reference>
<dbReference type="Proteomes" id="UP000748756">
    <property type="component" value="Unassembled WGS sequence"/>
</dbReference>
<dbReference type="OrthoDB" id="2446522at2759"/>
<dbReference type="AlphaFoldDB" id="A0A9P5VBN8"/>
<comment type="caution">
    <text evidence="2">The sequence shown here is derived from an EMBL/GenBank/DDBJ whole genome shotgun (WGS) entry which is preliminary data.</text>
</comment>
<feature type="region of interest" description="Disordered" evidence="1">
    <location>
        <begin position="96"/>
        <end position="178"/>
    </location>
</feature>
<evidence type="ECO:0000313" key="2">
    <source>
        <dbReference type="EMBL" id="KAF9151219.1"/>
    </source>
</evidence>
<proteinExistence type="predicted"/>
<dbReference type="EMBL" id="JAAAUQ010000342">
    <property type="protein sequence ID" value="KAF9151219.1"/>
    <property type="molecule type" value="Genomic_DNA"/>
</dbReference>
<feature type="compositionally biased region" description="Low complexity" evidence="1">
    <location>
        <begin position="1"/>
        <end position="21"/>
    </location>
</feature>
<evidence type="ECO:0000256" key="1">
    <source>
        <dbReference type="SAM" id="MobiDB-lite"/>
    </source>
</evidence>
<name>A0A9P5VBN8_9FUNG</name>
<feature type="compositionally biased region" description="Basic and acidic residues" evidence="1">
    <location>
        <begin position="142"/>
        <end position="164"/>
    </location>
</feature>
<feature type="compositionally biased region" description="Polar residues" evidence="1">
    <location>
        <begin position="46"/>
        <end position="56"/>
    </location>
</feature>